<gene>
    <name evidence="2" type="ORF">SAMN04488509_106150</name>
</gene>
<reference evidence="2 3" key="1">
    <citation type="submission" date="2016-10" db="EMBL/GenBank/DDBJ databases">
        <authorList>
            <person name="de Groot N.N."/>
        </authorList>
    </citation>
    <scope>NUCLEOTIDE SEQUENCE [LARGE SCALE GENOMIC DNA]</scope>
    <source>
        <strain evidence="2 3">DSM 16957</strain>
    </source>
</reference>
<feature type="chain" id="PRO_5011449260" evidence="1">
    <location>
        <begin position="23"/>
        <end position="165"/>
    </location>
</feature>
<dbReference type="EMBL" id="FNAG01000006">
    <property type="protein sequence ID" value="SDD75577.1"/>
    <property type="molecule type" value="Genomic_DNA"/>
</dbReference>
<name>A0A1G6XDY9_9GAMM</name>
<evidence type="ECO:0000256" key="1">
    <source>
        <dbReference type="SAM" id="SignalP"/>
    </source>
</evidence>
<sequence length="165" mass="17400">MNLPLLPPLLLLMLAATGAAIAAGEDPSESAPTQAPPKTPVLCTIPKSGAEGSFYVVAAPNLVCPKSIAVNEPVYAILECFTGANSATCEAWPRVYAVNPGDEDRLQYEWTVRVGWTTTTYPPHSNPTISFHCPGIQAVSVTVRVSNGTASDLDITGFRCGDEPL</sequence>
<feature type="signal peptide" evidence="1">
    <location>
        <begin position="1"/>
        <end position="22"/>
    </location>
</feature>
<evidence type="ECO:0000313" key="2">
    <source>
        <dbReference type="EMBL" id="SDD75577.1"/>
    </source>
</evidence>
<dbReference type="RefSeq" id="WP_091242868.1">
    <property type="nucleotide sequence ID" value="NZ_FNAG01000006.1"/>
</dbReference>
<protein>
    <submittedName>
        <fullName evidence="2">Uncharacterized protein</fullName>
    </submittedName>
</protein>
<proteinExistence type="predicted"/>
<dbReference type="Proteomes" id="UP000199603">
    <property type="component" value="Unassembled WGS sequence"/>
</dbReference>
<accession>A0A1G6XDY9</accession>
<organism evidence="2 3">
    <name type="scientific">Aquimonas voraii</name>
    <dbReference type="NCBI Taxonomy" id="265719"/>
    <lineage>
        <taxon>Bacteria</taxon>
        <taxon>Pseudomonadati</taxon>
        <taxon>Pseudomonadota</taxon>
        <taxon>Gammaproteobacteria</taxon>
        <taxon>Lysobacterales</taxon>
        <taxon>Lysobacteraceae</taxon>
        <taxon>Aquimonas</taxon>
    </lineage>
</organism>
<dbReference type="AlphaFoldDB" id="A0A1G6XDY9"/>
<dbReference type="STRING" id="265719.SAMN04488509_106150"/>
<keyword evidence="1" id="KW-0732">Signal</keyword>
<evidence type="ECO:0000313" key="3">
    <source>
        <dbReference type="Proteomes" id="UP000199603"/>
    </source>
</evidence>
<keyword evidence="3" id="KW-1185">Reference proteome</keyword>